<gene>
    <name evidence="4" type="ORF">ATNIH1004_009648</name>
</gene>
<dbReference type="InterPro" id="IPR052558">
    <property type="entry name" value="Siderophore_Hydrolase_D"/>
</dbReference>
<evidence type="ECO:0000313" key="5">
    <source>
        <dbReference type="Proteomes" id="UP000324241"/>
    </source>
</evidence>
<dbReference type="InterPro" id="IPR029058">
    <property type="entry name" value="AB_hydrolase_fold"/>
</dbReference>
<dbReference type="GeneID" id="54332350"/>
<dbReference type="Gene3D" id="3.40.50.1820">
    <property type="entry name" value="alpha/beta hydrolase"/>
    <property type="match status" value="1"/>
</dbReference>
<dbReference type="EMBL" id="QUQM01000005">
    <property type="protein sequence ID" value="KAA8642887.1"/>
    <property type="molecule type" value="Genomic_DNA"/>
</dbReference>
<dbReference type="Proteomes" id="UP000324241">
    <property type="component" value="Unassembled WGS sequence"/>
</dbReference>
<dbReference type="PANTHER" id="PTHR40841:SF2">
    <property type="entry name" value="SIDEROPHORE-DEGRADING ESTERASE (EUROFUNG)"/>
    <property type="match status" value="1"/>
</dbReference>
<dbReference type="GO" id="GO:0016788">
    <property type="term" value="F:hydrolase activity, acting on ester bonds"/>
    <property type="evidence" value="ECO:0007669"/>
    <property type="project" value="TreeGrafter"/>
</dbReference>
<evidence type="ECO:0000313" key="4">
    <source>
        <dbReference type="EMBL" id="KAA8642887.1"/>
    </source>
</evidence>
<feature type="region of interest" description="Disordered" evidence="3">
    <location>
        <begin position="196"/>
        <end position="233"/>
    </location>
</feature>
<keyword evidence="2" id="KW-0378">Hydrolase</keyword>
<dbReference type="SUPFAM" id="SSF53474">
    <property type="entry name" value="alpha/beta-Hydrolases"/>
    <property type="match status" value="1"/>
</dbReference>
<comment type="caution">
    <text evidence="4">The sequence shown here is derived from an EMBL/GenBank/DDBJ whole genome shotgun (WGS) entry which is preliminary data.</text>
</comment>
<dbReference type="RefSeq" id="XP_033422249.1">
    <property type="nucleotide sequence ID" value="XM_033574231.1"/>
</dbReference>
<dbReference type="AlphaFoldDB" id="A0A5M9MJ89"/>
<proteinExistence type="inferred from homology"/>
<organism evidence="4 5">
    <name type="scientific">Aspergillus tanneri</name>
    <dbReference type="NCBI Taxonomy" id="1220188"/>
    <lineage>
        <taxon>Eukaryota</taxon>
        <taxon>Fungi</taxon>
        <taxon>Dikarya</taxon>
        <taxon>Ascomycota</taxon>
        <taxon>Pezizomycotina</taxon>
        <taxon>Eurotiomycetes</taxon>
        <taxon>Eurotiomycetidae</taxon>
        <taxon>Eurotiales</taxon>
        <taxon>Aspergillaceae</taxon>
        <taxon>Aspergillus</taxon>
        <taxon>Aspergillus subgen. Circumdati</taxon>
    </lineage>
</organism>
<evidence type="ECO:0000256" key="1">
    <source>
        <dbReference type="ARBA" id="ARBA00005622"/>
    </source>
</evidence>
<feature type="compositionally biased region" description="Basic and acidic residues" evidence="3">
    <location>
        <begin position="219"/>
        <end position="233"/>
    </location>
</feature>
<sequence length="233" mass="26050">MFAHAPNTRQLELKNRQGDIYRIQVAWPLAWDTPNGSDHSASIMYVNHEVKRIRYISWAHNSYLSYILDGNALFFTAAEASRRSAVLSTSDHAIVVGVGYPIEDTPYSPRRYYDYTPPSDTYVAPSGIDGQQQVWSHSGATEFLEVLVGTVRPALLSDLFPGLRITKEILMGHSLGGLCTLHALFENRSELERRKMSGSESFGAAKENERQCRCSSRSSSEDRSFEKIAGKGI</sequence>
<name>A0A5M9MJ89_9EURO</name>
<comment type="similarity">
    <text evidence="1">Belongs to the esterase D family.</text>
</comment>
<accession>A0A5M9MJ89</accession>
<dbReference type="OrthoDB" id="446683at2759"/>
<reference evidence="4 5" key="1">
    <citation type="submission" date="2019-08" db="EMBL/GenBank/DDBJ databases">
        <title>The genome sequence of a newly discovered highly antifungal drug resistant Aspergillus species, Aspergillus tanneri NIH 1004.</title>
        <authorList>
            <person name="Mounaud S."/>
            <person name="Singh I."/>
            <person name="Joardar V."/>
            <person name="Pakala S."/>
            <person name="Pakala S."/>
            <person name="Venepally P."/>
            <person name="Chung J.K."/>
            <person name="Losada L."/>
            <person name="Nierman W.C."/>
        </authorList>
    </citation>
    <scope>NUCLEOTIDE SEQUENCE [LARGE SCALE GENOMIC DNA]</scope>
    <source>
        <strain evidence="4 5">NIH1004</strain>
    </source>
</reference>
<protein>
    <submittedName>
        <fullName evidence="4">Uncharacterized protein</fullName>
    </submittedName>
</protein>
<evidence type="ECO:0000256" key="2">
    <source>
        <dbReference type="ARBA" id="ARBA00022801"/>
    </source>
</evidence>
<dbReference type="PANTHER" id="PTHR40841">
    <property type="entry name" value="SIDEROPHORE TRIACETYLFUSARININE C ESTERASE"/>
    <property type="match status" value="1"/>
</dbReference>
<evidence type="ECO:0000256" key="3">
    <source>
        <dbReference type="SAM" id="MobiDB-lite"/>
    </source>
</evidence>